<keyword evidence="3" id="KW-0949">S-adenosyl-L-methionine</keyword>
<dbReference type="Gene3D" id="1.10.10.10">
    <property type="entry name" value="Winged helix-like DNA-binding domain superfamily/Winged helix DNA-binding domain"/>
    <property type="match status" value="1"/>
</dbReference>
<dbReference type="GO" id="GO:0008757">
    <property type="term" value="F:S-adenosylmethionine-dependent methyltransferase activity"/>
    <property type="evidence" value="ECO:0007669"/>
    <property type="project" value="UniProtKB-ARBA"/>
</dbReference>
<dbReference type="EMBL" id="BMAC01000224">
    <property type="protein sequence ID" value="GFP90739.1"/>
    <property type="molecule type" value="Genomic_DNA"/>
</dbReference>
<dbReference type="PIRSF" id="PIRSF005739">
    <property type="entry name" value="O-mtase"/>
    <property type="match status" value="1"/>
</dbReference>
<evidence type="ECO:0000256" key="2">
    <source>
        <dbReference type="ARBA" id="ARBA00022679"/>
    </source>
</evidence>
<dbReference type="PANTHER" id="PTHR11746">
    <property type="entry name" value="O-METHYLTRANSFERASE"/>
    <property type="match status" value="1"/>
</dbReference>
<dbReference type="GO" id="GO:0009813">
    <property type="term" value="P:flavonoid biosynthetic process"/>
    <property type="evidence" value="ECO:0007669"/>
    <property type="project" value="UniProtKB-ARBA"/>
</dbReference>
<dbReference type="InterPro" id="IPR029063">
    <property type="entry name" value="SAM-dependent_MTases_sf"/>
</dbReference>
<evidence type="ECO:0000256" key="1">
    <source>
        <dbReference type="ARBA" id="ARBA00022603"/>
    </source>
</evidence>
<organism evidence="8 9">
    <name type="scientific">Phtheirospermum japonicum</name>
    <dbReference type="NCBI Taxonomy" id="374723"/>
    <lineage>
        <taxon>Eukaryota</taxon>
        <taxon>Viridiplantae</taxon>
        <taxon>Streptophyta</taxon>
        <taxon>Embryophyta</taxon>
        <taxon>Tracheophyta</taxon>
        <taxon>Spermatophyta</taxon>
        <taxon>Magnoliopsida</taxon>
        <taxon>eudicotyledons</taxon>
        <taxon>Gunneridae</taxon>
        <taxon>Pentapetalae</taxon>
        <taxon>asterids</taxon>
        <taxon>lamiids</taxon>
        <taxon>Lamiales</taxon>
        <taxon>Orobanchaceae</taxon>
        <taxon>Orobanchaceae incertae sedis</taxon>
        <taxon>Phtheirospermum</taxon>
    </lineage>
</organism>
<gene>
    <name evidence="8" type="ORF">PHJA_001217800</name>
</gene>
<dbReference type="Gene3D" id="3.40.50.150">
    <property type="entry name" value="Vaccinia Virus protein VP39"/>
    <property type="match status" value="1"/>
</dbReference>
<keyword evidence="1 8" id="KW-0489">Methyltransferase</keyword>
<evidence type="ECO:0000259" key="7">
    <source>
        <dbReference type="Pfam" id="PF08100"/>
    </source>
</evidence>
<dbReference type="GO" id="GO:0008171">
    <property type="term" value="F:O-methyltransferase activity"/>
    <property type="evidence" value="ECO:0007669"/>
    <property type="project" value="InterPro"/>
</dbReference>
<dbReference type="SUPFAM" id="SSF53335">
    <property type="entry name" value="S-adenosyl-L-methionine-dependent methyltransferases"/>
    <property type="match status" value="1"/>
</dbReference>
<evidence type="ECO:0000313" key="9">
    <source>
        <dbReference type="Proteomes" id="UP000653305"/>
    </source>
</evidence>
<dbReference type="Pfam" id="PF08100">
    <property type="entry name" value="Dimerisation"/>
    <property type="match status" value="1"/>
</dbReference>
<keyword evidence="9" id="KW-1185">Reference proteome</keyword>
<evidence type="ECO:0000256" key="3">
    <source>
        <dbReference type="ARBA" id="ARBA00022691"/>
    </source>
</evidence>
<dbReference type="SUPFAM" id="SSF46785">
    <property type="entry name" value="Winged helix' DNA-binding domain"/>
    <property type="match status" value="1"/>
</dbReference>
<dbReference type="GO" id="GO:0046983">
    <property type="term" value="F:protein dimerization activity"/>
    <property type="evidence" value="ECO:0007669"/>
    <property type="project" value="InterPro"/>
</dbReference>
<comment type="similarity">
    <text evidence="4">Belongs to the class I-like SAM-binding methyltransferase superfamily. Cation-independent O-methyltransferase family. COMT subfamily.</text>
</comment>
<evidence type="ECO:0000256" key="5">
    <source>
        <dbReference type="PIRSR" id="PIRSR005739-1"/>
    </source>
</evidence>
<feature type="domain" description="O-methyltransferase C-terminal" evidence="6">
    <location>
        <begin position="114"/>
        <end position="319"/>
    </location>
</feature>
<dbReference type="CDD" id="cd02440">
    <property type="entry name" value="AdoMet_MTases"/>
    <property type="match status" value="1"/>
</dbReference>
<dbReference type="InterPro" id="IPR016461">
    <property type="entry name" value="COMT-like"/>
</dbReference>
<reference evidence="8" key="1">
    <citation type="submission" date="2020-07" db="EMBL/GenBank/DDBJ databases">
        <title>Ethylene signaling mediates host invasion by parasitic plants.</title>
        <authorList>
            <person name="Yoshida S."/>
        </authorList>
    </citation>
    <scope>NUCLEOTIDE SEQUENCE</scope>
    <source>
        <strain evidence="8">Okayama</strain>
    </source>
</reference>
<keyword evidence="2 8" id="KW-0808">Transferase</keyword>
<comment type="caution">
    <text evidence="8">The sequence shown here is derived from an EMBL/GenBank/DDBJ whole genome shotgun (WGS) entry which is preliminary data.</text>
</comment>
<sequence>MQLATASVLPMVLKAAIELDLLELIKKAGPVSAADLAARIHTTNPAAPATLGRVLRLLAAHSVLNCRLESLPDGGVEPRYSLAPVCKFFTNNEDGVSTVPFLLMLQDKVMMEAWYHLKDAIVEGEVPFNKVHGMNAFEYMGTDPRFGTLFNQAMSNLSIMVMNKILETYNGFGDFNSVVDVGGGTGATLNMIISKYSSIKGINFDLPQVIEHAPPYPGVEHIAGNMFVSVPKADAIFLKWIFHDWSDEHCIKILKNCYESLPENGKLIWVDAVVPEAPDTGLPTKNVVNADLMMLAQSPSGRERTEKECLGLAKLAGFEKFKSVCYAYNTWVMEIGK</sequence>
<feature type="active site" description="Proton acceptor" evidence="5">
    <location>
        <position position="243"/>
    </location>
</feature>
<dbReference type="InterPro" id="IPR001077">
    <property type="entry name" value="COMT_C"/>
</dbReference>
<feature type="domain" description="O-methyltransferase dimerisation" evidence="7">
    <location>
        <begin position="1"/>
        <end position="91"/>
    </location>
</feature>
<dbReference type="AlphaFoldDB" id="A0A830BWL2"/>
<evidence type="ECO:0000259" key="6">
    <source>
        <dbReference type="Pfam" id="PF00891"/>
    </source>
</evidence>
<name>A0A830BWL2_9LAMI</name>
<evidence type="ECO:0000256" key="4">
    <source>
        <dbReference type="ARBA" id="ARBA00034481"/>
    </source>
</evidence>
<dbReference type="Proteomes" id="UP000653305">
    <property type="component" value="Unassembled WGS sequence"/>
</dbReference>
<dbReference type="InterPro" id="IPR036390">
    <property type="entry name" value="WH_DNA-bd_sf"/>
</dbReference>
<dbReference type="PROSITE" id="PS51683">
    <property type="entry name" value="SAM_OMT_II"/>
    <property type="match status" value="1"/>
</dbReference>
<dbReference type="OrthoDB" id="1606438at2759"/>
<dbReference type="GO" id="GO:0032259">
    <property type="term" value="P:methylation"/>
    <property type="evidence" value="ECO:0007669"/>
    <property type="project" value="UniProtKB-KW"/>
</dbReference>
<accession>A0A830BWL2</accession>
<dbReference type="InterPro" id="IPR036388">
    <property type="entry name" value="WH-like_DNA-bd_sf"/>
</dbReference>
<dbReference type="Pfam" id="PF00891">
    <property type="entry name" value="Methyltransf_2"/>
    <property type="match status" value="1"/>
</dbReference>
<protein>
    <submittedName>
        <fullName evidence="8">Caffeic acid 3-o-methyltransferase 1</fullName>
    </submittedName>
</protein>
<dbReference type="FunFam" id="1.10.10.10:FF:000357">
    <property type="entry name" value="Caffeic acid 3-O-methyltransferase"/>
    <property type="match status" value="1"/>
</dbReference>
<evidence type="ECO:0000313" key="8">
    <source>
        <dbReference type="EMBL" id="GFP90739.1"/>
    </source>
</evidence>
<dbReference type="FunFam" id="3.40.50.150:FF:000061">
    <property type="entry name" value="Caffeic acid O-methyltransferase"/>
    <property type="match status" value="1"/>
</dbReference>
<dbReference type="InterPro" id="IPR012967">
    <property type="entry name" value="COMT_dimerisation"/>
</dbReference>
<proteinExistence type="inferred from homology"/>